<evidence type="ECO:0000313" key="4">
    <source>
        <dbReference type="Proteomes" id="UP000236220"/>
    </source>
</evidence>
<evidence type="ECO:0000256" key="2">
    <source>
        <dbReference type="SAM" id="SignalP"/>
    </source>
</evidence>
<feature type="signal peptide" evidence="2">
    <location>
        <begin position="1"/>
        <end position="24"/>
    </location>
</feature>
<feature type="region of interest" description="Disordered" evidence="1">
    <location>
        <begin position="73"/>
        <end position="96"/>
    </location>
</feature>
<evidence type="ECO:0000256" key="1">
    <source>
        <dbReference type="SAM" id="MobiDB-lite"/>
    </source>
</evidence>
<proteinExistence type="predicted"/>
<sequence length="96" mass="10212">MMWRALSIAMLFGLPGLLAASAQAVPMAVVQTSGAEPATAAVDPGNARDGVGQPHGKVMRRCARRSKLGICERWNMPKSTAPAKPRPDSRNPPLKH</sequence>
<keyword evidence="2" id="KW-0732">Signal</keyword>
<comment type="caution">
    <text evidence="3">The sequence shown here is derived from an EMBL/GenBank/DDBJ whole genome shotgun (WGS) entry which is preliminary data.</text>
</comment>
<name>A0A2K1Q2A9_9GAMM</name>
<feature type="region of interest" description="Disordered" evidence="1">
    <location>
        <begin position="37"/>
        <end position="59"/>
    </location>
</feature>
<keyword evidence="4" id="KW-1185">Reference proteome</keyword>
<gene>
    <name evidence="3" type="ORF">Lysil_0814</name>
</gene>
<accession>A0A2K1Q2A9</accession>
<protein>
    <submittedName>
        <fullName evidence="3">Uncharacterized protein</fullName>
    </submittedName>
</protein>
<organism evidence="3 4">
    <name type="scientific">Solilutibacter silvestris</name>
    <dbReference type="NCBI Taxonomy" id="1645665"/>
    <lineage>
        <taxon>Bacteria</taxon>
        <taxon>Pseudomonadati</taxon>
        <taxon>Pseudomonadota</taxon>
        <taxon>Gammaproteobacteria</taxon>
        <taxon>Lysobacterales</taxon>
        <taxon>Lysobacteraceae</taxon>
        <taxon>Solilutibacter</taxon>
    </lineage>
</organism>
<evidence type="ECO:0000313" key="3">
    <source>
        <dbReference type="EMBL" id="PNS09185.1"/>
    </source>
</evidence>
<feature type="chain" id="PRO_5014398334" evidence="2">
    <location>
        <begin position="25"/>
        <end position="96"/>
    </location>
</feature>
<dbReference type="EMBL" id="NPZB01000001">
    <property type="protein sequence ID" value="PNS09185.1"/>
    <property type="molecule type" value="Genomic_DNA"/>
</dbReference>
<dbReference type="Proteomes" id="UP000236220">
    <property type="component" value="Unassembled WGS sequence"/>
</dbReference>
<dbReference type="AlphaFoldDB" id="A0A2K1Q2A9"/>
<reference evidence="3 4" key="1">
    <citation type="submission" date="2017-08" db="EMBL/GenBank/DDBJ databases">
        <title>Lysobacter sylvestris genome.</title>
        <authorList>
            <person name="Zhang D.-C."/>
            <person name="Albuquerque L."/>
            <person name="Franca L."/>
            <person name="Froufe H.J.C."/>
            <person name="Barroso C."/>
            <person name="Egas C."/>
            <person name="Da Costa M."/>
            <person name="Margesin R."/>
        </authorList>
    </citation>
    <scope>NUCLEOTIDE SEQUENCE [LARGE SCALE GENOMIC DNA]</scope>
    <source>
        <strain evidence="3 4">AM20-91</strain>
    </source>
</reference>